<evidence type="ECO:0000313" key="2">
    <source>
        <dbReference type="Proteomes" id="UP000007887"/>
    </source>
</evidence>
<protein>
    <submittedName>
        <fullName evidence="1">Uncharacterized protein</fullName>
    </submittedName>
</protein>
<evidence type="ECO:0000313" key="1">
    <source>
        <dbReference type="EMBL" id="BAL82942.1"/>
    </source>
</evidence>
<name>I0GQA5_SELRL</name>
<dbReference type="HOGENOM" id="CLU_2810011_0_0_9"/>
<proteinExistence type="predicted"/>
<dbReference type="KEGG" id="sri:SELR_12340"/>
<dbReference type="Proteomes" id="UP000007887">
    <property type="component" value="Chromosome"/>
</dbReference>
<sequence>MRKGTGVPRHGVPFFQLKEDVNAEEDWFAFRTVDLAGDPVIAYATRLVYGRAQDVGCLGILGGYLDV</sequence>
<accession>I0GQA5</accession>
<dbReference type="AlphaFoldDB" id="I0GQA5"/>
<reference evidence="1 2" key="1">
    <citation type="submission" date="2011-10" db="EMBL/GenBank/DDBJ databases">
        <title>Whole genome sequence of Selenomonas ruminantium subsp. lactilytica TAM6421.</title>
        <authorList>
            <person name="Oguchi A."/>
            <person name="Ankai A."/>
            <person name="Kaneko J."/>
            <person name="Yamada-Narita S."/>
            <person name="Fukui S."/>
            <person name="Takahashi M."/>
            <person name="Onodera T."/>
            <person name="Kojima S."/>
            <person name="Fushimi T."/>
            <person name="Abe N."/>
            <person name="Kamio Y."/>
            <person name="Yamazaki S."/>
            <person name="Fujita N."/>
        </authorList>
    </citation>
    <scope>NUCLEOTIDE SEQUENCE [LARGE SCALE GENOMIC DNA]</scope>
    <source>
        <strain evidence="2">NBRC 103574 / TAM6421</strain>
    </source>
</reference>
<dbReference type="EMBL" id="AP012292">
    <property type="protein sequence ID" value="BAL82942.1"/>
    <property type="molecule type" value="Genomic_DNA"/>
</dbReference>
<organism evidence="1 2">
    <name type="scientific">Selenomonas ruminantium subsp. lactilytica (strain NBRC 103574 / TAM6421)</name>
    <dbReference type="NCBI Taxonomy" id="927704"/>
    <lineage>
        <taxon>Bacteria</taxon>
        <taxon>Bacillati</taxon>
        <taxon>Bacillota</taxon>
        <taxon>Negativicutes</taxon>
        <taxon>Selenomonadales</taxon>
        <taxon>Selenomonadaceae</taxon>
        <taxon>Selenomonas</taxon>
    </lineage>
</organism>
<gene>
    <name evidence="1" type="ordered locus">SELR_12340</name>
</gene>